<sequence length="81" mass="8935">MGEYQKEIQTLNYGENDDQEVVNLESSGMILDPSGDEPPILEDVGLSPAQPETESLENMVSPPSDIPHQSLTDDVPETHKR</sequence>
<evidence type="ECO:0000256" key="1">
    <source>
        <dbReference type="SAM" id="MobiDB-lite"/>
    </source>
</evidence>
<gene>
    <name evidence="2" type="ORF">F0562_007527</name>
</gene>
<keyword evidence="3" id="KW-1185">Reference proteome</keyword>
<dbReference type="Proteomes" id="UP000325577">
    <property type="component" value="Linkage Group LG3"/>
</dbReference>
<evidence type="ECO:0000313" key="2">
    <source>
        <dbReference type="EMBL" id="KAA8525672.1"/>
    </source>
</evidence>
<evidence type="ECO:0000313" key="3">
    <source>
        <dbReference type="Proteomes" id="UP000325577"/>
    </source>
</evidence>
<reference evidence="2 3" key="1">
    <citation type="submission" date="2019-09" db="EMBL/GenBank/DDBJ databases">
        <title>A chromosome-level genome assembly of the Chinese tupelo Nyssa sinensis.</title>
        <authorList>
            <person name="Yang X."/>
            <person name="Kang M."/>
            <person name="Yang Y."/>
            <person name="Xiong H."/>
            <person name="Wang M."/>
            <person name="Zhang Z."/>
            <person name="Wang Z."/>
            <person name="Wu H."/>
            <person name="Ma T."/>
            <person name="Liu J."/>
            <person name="Xi Z."/>
        </authorList>
    </citation>
    <scope>NUCLEOTIDE SEQUENCE [LARGE SCALE GENOMIC DNA]</scope>
    <source>
        <strain evidence="2">J267</strain>
        <tissue evidence="2">Leaf</tissue>
    </source>
</reference>
<feature type="region of interest" description="Disordered" evidence="1">
    <location>
        <begin position="28"/>
        <end position="81"/>
    </location>
</feature>
<proteinExistence type="predicted"/>
<accession>A0A5J5A731</accession>
<dbReference type="AlphaFoldDB" id="A0A5J5A731"/>
<dbReference type="EMBL" id="CM018046">
    <property type="protein sequence ID" value="KAA8525672.1"/>
    <property type="molecule type" value="Genomic_DNA"/>
</dbReference>
<organism evidence="2 3">
    <name type="scientific">Nyssa sinensis</name>
    <dbReference type="NCBI Taxonomy" id="561372"/>
    <lineage>
        <taxon>Eukaryota</taxon>
        <taxon>Viridiplantae</taxon>
        <taxon>Streptophyta</taxon>
        <taxon>Embryophyta</taxon>
        <taxon>Tracheophyta</taxon>
        <taxon>Spermatophyta</taxon>
        <taxon>Magnoliopsida</taxon>
        <taxon>eudicotyledons</taxon>
        <taxon>Gunneridae</taxon>
        <taxon>Pentapetalae</taxon>
        <taxon>asterids</taxon>
        <taxon>Cornales</taxon>
        <taxon>Nyssaceae</taxon>
        <taxon>Nyssa</taxon>
    </lineage>
</organism>
<name>A0A5J5A731_9ASTE</name>
<protein>
    <submittedName>
        <fullName evidence="2">Uncharacterized protein</fullName>
    </submittedName>
</protein>